<comment type="subcellular location">
    <subcellularLocation>
        <location evidence="1">Nucleus</location>
    </subcellularLocation>
</comment>
<evidence type="ECO:0000256" key="9">
    <source>
        <dbReference type="SAM" id="MobiDB-lite"/>
    </source>
</evidence>
<evidence type="ECO:0000256" key="7">
    <source>
        <dbReference type="ARBA" id="ARBA00023242"/>
    </source>
</evidence>
<feature type="compositionally biased region" description="Polar residues" evidence="9">
    <location>
        <begin position="239"/>
        <end position="252"/>
    </location>
</feature>
<evidence type="ECO:0000313" key="12">
    <source>
        <dbReference type="RefSeq" id="XP_035662337.1"/>
    </source>
</evidence>
<evidence type="ECO:0000259" key="10">
    <source>
        <dbReference type="PROSITE" id="PS50157"/>
    </source>
</evidence>
<keyword evidence="2" id="KW-0479">Metal-binding</keyword>
<dbReference type="GeneID" id="118406403"/>
<dbReference type="RefSeq" id="XP_035662337.1">
    <property type="nucleotide sequence ID" value="XM_035806444.1"/>
</dbReference>
<keyword evidence="6" id="KW-0238">DNA-binding</keyword>
<evidence type="ECO:0000313" key="11">
    <source>
        <dbReference type="Proteomes" id="UP000001554"/>
    </source>
</evidence>
<dbReference type="FunFam" id="3.30.160.60:FF:001646">
    <property type="entry name" value="Uncharacterized protein"/>
    <property type="match status" value="1"/>
</dbReference>
<dbReference type="GO" id="GO:0000981">
    <property type="term" value="F:DNA-binding transcription factor activity, RNA polymerase II-specific"/>
    <property type="evidence" value="ECO:0000318"/>
    <property type="project" value="GO_Central"/>
</dbReference>
<organism evidence="11 12">
    <name type="scientific">Branchiostoma floridae</name>
    <name type="common">Florida lancelet</name>
    <name type="synonym">Amphioxus</name>
    <dbReference type="NCBI Taxonomy" id="7739"/>
    <lineage>
        <taxon>Eukaryota</taxon>
        <taxon>Metazoa</taxon>
        <taxon>Chordata</taxon>
        <taxon>Cephalochordata</taxon>
        <taxon>Leptocardii</taxon>
        <taxon>Amphioxiformes</taxon>
        <taxon>Branchiostomatidae</taxon>
        <taxon>Branchiostoma</taxon>
    </lineage>
</organism>
<dbReference type="GO" id="GO:0005634">
    <property type="term" value="C:nucleus"/>
    <property type="evidence" value="ECO:0007669"/>
    <property type="project" value="UniProtKB-SubCell"/>
</dbReference>
<sequence length="473" mass="54095">MPRQQEFICGLSHEVTIAVLPRLNMEELMFELNRRIQNLDKQNSIKDRLVSILRDVMLEEYRQLKSQSEMTMPEQDCETVLVTMHENIPTTYADTLLTATSSSSPLASLQNSGLDIVNSEENNDTSNEVLMPKEELALHAVQVQLKTTLSPSDTSLIQTNNVVDFRIKEEEDVAMTTEDEAGKACHDELDIDISTFSMQELDTINPMGHSCIEKPLEGNHTFENTALTSSEPTPDYDQIGQSSQPPSLNQDDGCTDDRETGLVNSGHEQSLKVNIEETASCEVVVTQDQDSENRVSLLSNKNSGVNCERYTCDVRGYNTSKVHKISKHRQHHKEKPFMCGECGYRASNKPRLVDHMRKHTGEKPFKCNQCHYQASYKSLLVKHMKKHSDEEPYCCDICEYKTYNWSHIKRHMKYHAGVRPYKCEQCDYSAVVKDNLTKHMKCHTRERPYCCKMCSFQASQKANLVKHMITKHQ</sequence>
<dbReference type="SMART" id="SM00355">
    <property type="entry name" value="ZnF_C2H2"/>
    <property type="match status" value="6"/>
</dbReference>
<protein>
    <submittedName>
        <fullName evidence="12">Zinc finger protein 888-like</fullName>
    </submittedName>
</protein>
<keyword evidence="5" id="KW-0862">Zinc</keyword>
<feature type="region of interest" description="Disordered" evidence="9">
    <location>
        <begin position="224"/>
        <end position="269"/>
    </location>
</feature>
<keyword evidence="3" id="KW-0677">Repeat</keyword>
<evidence type="ECO:0000256" key="2">
    <source>
        <dbReference type="ARBA" id="ARBA00022723"/>
    </source>
</evidence>
<dbReference type="Proteomes" id="UP000001554">
    <property type="component" value="Chromosome 19"/>
</dbReference>
<feature type="domain" description="C2H2-type" evidence="10">
    <location>
        <begin position="421"/>
        <end position="448"/>
    </location>
</feature>
<reference evidence="12" key="2">
    <citation type="submission" date="2025-08" db="UniProtKB">
        <authorList>
            <consortium name="RefSeq"/>
        </authorList>
    </citation>
    <scope>IDENTIFICATION</scope>
    <source>
        <strain evidence="12">S238N-H82</strain>
        <tissue evidence="12">Testes</tissue>
    </source>
</reference>
<evidence type="ECO:0000256" key="5">
    <source>
        <dbReference type="ARBA" id="ARBA00022833"/>
    </source>
</evidence>
<dbReference type="FunFam" id="3.30.160.60:FF:002068">
    <property type="entry name" value="LD31554p"/>
    <property type="match status" value="1"/>
</dbReference>
<feature type="domain" description="C2H2-type" evidence="10">
    <location>
        <begin position="337"/>
        <end position="364"/>
    </location>
</feature>
<dbReference type="OrthoDB" id="6077919at2759"/>
<dbReference type="InterPro" id="IPR036236">
    <property type="entry name" value="Znf_C2H2_sf"/>
</dbReference>
<dbReference type="InterPro" id="IPR013087">
    <property type="entry name" value="Znf_C2H2_type"/>
</dbReference>
<dbReference type="KEGG" id="bfo:118406403"/>
<evidence type="ECO:0000256" key="4">
    <source>
        <dbReference type="ARBA" id="ARBA00022771"/>
    </source>
</evidence>
<dbReference type="GO" id="GO:0008270">
    <property type="term" value="F:zinc ion binding"/>
    <property type="evidence" value="ECO:0007669"/>
    <property type="project" value="UniProtKB-KW"/>
</dbReference>
<feature type="domain" description="C2H2-type" evidence="10">
    <location>
        <begin position="365"/>
        <end position="392"/>
    </location>
</feature>
<evidence type="ECO:0000256" key="6">
    <source>
        <dbReference type="ARBA" id="ARBA00023125"/>
    </source>
</evidence>
<dbReference type="AlphaFoldDB" id="A0A9J7HPW2"/>
<dbReference type="PANTHER" id="PTHR24392:SF31">
    <property type="entry name" value="C2H2-TYPE DOMAIN-CONTAINING PROTEIN"/>
    <property type="match status" value="1"/>
</dbReference>
<proteinExistence type="predicted"/>
<dbReference type="PANTHER" id="PTHR24392">
    <property type="entry name" value="ZINC FINGER PROTEIN"/>
    <property type="match status" value="1"/>
</dbReference>
<dbReference type="PROSITE" id="PS50157">
    <property type="entry name" value="ZINC_FINGER_C2H2_2"/>
    <property type="match status" value="4"/>
</dbReference>
<evidence type="ECO:0000256" key="1">
    <source>
        <dbReference type="ARBA" id="ARBA00004123"/>
    </source>
</evidence>
<dbReference type="FunFam" id="3.30.160.60:FF:003711">
    <property type="match status" value="1"/>
</dbReference>
<dbReference type="Gene3D" id="3.30.160.60">
    <property type="entry name" value="Classic Zinc Finger"/>
    <property type="match status" value="5"/>
</dbReference>
<dbReference type="GO" id="GO:0003677">
    <property type="term" value="F:DNA binding"/>
    <property type="evidence" value="ECO:0007669"/>
    <property type="project" value="UniProtKB-KW"/>
</dbReference>
<reference evidence="11" key="1">
    <citation type="journal article" date="2020" name="Nat. Ecol. Evol.">
        <title>Deeply conserved synteny resolves early events in vertebrate evolution.</title>
        <authorList>
            <person name="Simakov O."/>
            <person name="Marletaz F."/>
            <person name="Yue J.X."/>
            <person name="O'Connell B."/>
            <person name="Jenkins J."/>
            <person name="Brandt A."/>
            <person name="Calef R."/>
            <person name="Tung C.H."/>
            <person name="Huang T.K."/>
            <person name="Schmutz J."/>
            <person name="Satoh N."/>
            <person name="Yu J.K."/>
            <person name="Putnam N.H."/>
            <person name="Green R.E."/>
            <person name="Rokhsar D.S."/>
        </authorList>
    </citation>
    <scope>NUCLEOTIDE SEQUENCE [LARGE SCALE GENOMIC DNA]</scope>
    <source>
        <strain evidence="11">S238N-H82</strain>
    </source>
</reference>
<dbReference type="OMA" id="SHHAVEQ"/>
<accession>A0A9J7HPW2</accession>
<dbReference type="SUPFAM" id="SSF57667">
    <property type="entry name" value="beta-beta-alpha zinc fingers"/>
    <property type="match status" value="3"/>
</dbReference>
<keyword evidence="4 8" id="KW-0863">Zinc-finger</keyword>
<name>A0A9J7HPW2_BRAFL</name>
<feature type="domain" description="C2H2-type" evidence="10">
    <location>
        <begin position="393"/>
        <end position="420"/>
    </location>
</feature>
<keyword evidence="11" id="KW-1185">Reference proteome</keyword>
<keyword evidence="7" id="KW-0539">Nucleus</keyword>
<dbReference type="FunFam" id="3.30.160.60:FF:002319">
    <property type="entry name" value="Uncharacterized protein"/>
    <property type="match status" value="1"/>
</dbReference>
<evidence type="ECO:0000256" key="3">
    <source>
        <dbReference type="ARBA" id="ARBA00022737"/>
    </source>
</evidence>
<gene>
    <name evidence="12" type="primary">LOC118406403</name>
</gene>
<evidence type="ECO:0000256" key="8">
    <source>
        <dbReference type="PROSITE-ProRule" id="PRU00042"/>
    </source>
</evidence>
<dbReference type="GO" id="GO:0006357">
    <property type="term" value="P:regulation of transcription by RNA polymerase II"/>
    <property type="evidence" value="ECO:0000318"/>
    <property type="project" value="GO_Central"/>
</dbReference>